<dbReference type="InterPro" id="IPR050742">
    <property type="entry name" value="Helicase_Restrict-Modif_Enz"/>
</dbReference>
<dbReference type="GO" id="GO:0005524">
    <property type="term" value="F:ATP binding"/>
    <property type="evidence" value="ECO:0007669"/>
    <property type="project" value="InterPro"/>
</dbReference>
<dbReference type="InterPro" id="IPR027417">
    <property type="entry name" value="P-loop_NTPase"/>
</dbReference>
<feature type="domain" description="Helicase ATP-binding" evidence="1">
    <location>
        <begin position="141"/>
        <end position="312"/>
    </location>
</feature>
<dbReference type="GO" id="GO:0005829">
    <property type="term" value="C:cytosol"/>
    <property type="evidence" value="ECO:0007669"/>
    <property type="project" value="TreeGrafter"/>
</dbReference>
<dbReference type="SUPFAM" id="SSF52540">
    <property type="entry name" value="P-loop containing nucleoside triphosphate hydrolases"/>
    <property type="match status" value="1"/>
</dbReference>
<dbReference type="AlphaFoldDB" id="A0A644UMX2"/>
<dbReference type="InterPro" id="IPR014001">
    <property type="entry name" value="Helicase_ATP-bd"/>
</dbReference>
<dbReference type="GO" id="GO:0016787">
    <property type="term" value="F:hydrolase activity"/>
    <property type="evidence" value="ECO:0007669"/>
    <property type="project" value="InterPro"/>
</dbReference>
<sequence length="1089" mass="124333">MDTIKLPQLERVVFQQTGCKNKIKQLIAPEVDLPINIIASDRSSVTIDFEGIRYCLTCNVDSYPNDIEYILHTNVKPTDERLVAKTITVKGWLKHPLQKEYTVEEVISSWKDDFFFKEENREAEINGLRSPQLGALHMILGHLQLPLDTATIVLPTGTGKTETMLSALVANQCKRLLVTVPSNSLRIQLFEKFETFGLLKKFGVIGTESLYPIVGIINEKFNSLDELKEFIEKCNVIVTTMHILIGSSDEEQEVVVSTCSNIFIDEAHHVKAPSWNQFKNKFPAEKVIQFTATPFRNDGQRLDGKIIYNFPLKYAQEQGYFTKIDFIPIREYDSDKADEKIAEVAVLRLREDLKNHNHILMARCATKERAGKVFELYKKHADLTPVMIYSNCPDYKETYRKITQKEAKIIVCVDMLGEGFDLPELKIAAFHDIRKSLPITLQFAGRFTRTKYDEKLGQASFIANIADLDVRAELEELYADGANWNQILSDTSFGRINDEEEYKSLMDGFENINNSNIPFSNIRPKFSVVVYKNKTDGWFPSNFSKGIPGFDDLEYQFHDINKEEKILVIITARRGNVEWVNHKDIQQVVWDMIVVFWDTKNNLLFINSSDNGSLYKELAEAIIGDGEAKKPEIIKGIDVFKTFYNINRTKLRNVGLKYFIGKDIRFRMHVGSDVAEALSLAERQKGEKAFVVGSGFEEGEPVNIGASYKGRIWNVIKKGDLKDFKQWCLEIGDKLINKDIDPNQILKETLIPETISIVPDVYPVCIDWDEDVYMSHENHFRFSIGGSNTTVANTGISLTTPVENSKLLFSLVTDHKKADFELKLFENTTTDEPYADFSIVQISKEKVEVSNGSKTYTGVQFFEKYIPTIWFADGSALTGNEYIQLKQVISVYPKDNIITWNWHGVSLEKESQHVSPKITDSIQYKVIEELKKDNYDIIYDDDYSGEIADVVTLKLHPEKLSVGLYHLKFAIEGKVTEQVKNLYEVCGQAQKSVHWKHKEGAEFINHLLRRETKNRNGQTCSRLEVGTKKDLEKLLSIAKKEIPMEFEIYIVQPGFSKTTATNEILTLLGVTENYLKEVAGINLKVIANQ</sequence>
<comment type="caution">
    <text evidence="2">The sequence shown here is derived from an EMBL/GenBank/DDBJ whole genome shotgun (WGS) entry which is preliminary data.</text>
</comment>
<dbReference type="EMBL" id="VSSQ01000133">
    <property type="protein sequence ID" value="MPL80053.1"/>
    <property type="molecule type" value="Genomic_DNA"/>
</dbReference>
<reference evidence="2" key="1">
    <citation type="submission" date="2019-08" db="EMBL/GenBank/DDBJ databases">
        <authorList>
            <person name="Kucharzyk K."/>
            <person name="Murdoch R.W."/>
            <person name="Higgins S."/>
            <person name="Loffler F."/>
        </authorList>
    </citation>
    <scope>NUCLEOTIDE SEQUENCE</scope>
</reference>
<protein>
    <recommendedName>
        <fullName evidence="1">Helicase ATP-binding domain-containing protein</fullName>
    </recommendedName>
</protein>
<dbReference type="Gene3D" id="3.40.50.300">
    <property type="entry name" value="P-loop containing nucleotide triphosphate hydrolases"/>
    <property type="match status" value="2"/>
</dbReference>
<dbReference type="InterPro" id="IPR006935">
    <property type="entry name" value="Helicase/UvrB_N"/>
</dbReference>
<organism evidence="2">
    <name type="scientific">bioreactor metagenome</name>
    <dbReference type="NCBI Taxonomy" id="1076179"/>
    <lineage>
        <taxon>unclassified sequences</taxon>
        <taxon>metagenomes</taxon>
        <taxon>ecological metagenomes</taxon>
    </lineage>
</organism>
<proteinExistence type="predicted"/>
<dbReference type="GO" id="GO:0003677">
    <property type="term" value="F:DNA binding"/>
    <property type="evidence" value="ECO:0007669"/>
    <property type="project" value="InterPro"/>
</dbReference>
<dbReference type="CDD" id="cd17926">
    <property type="entry name" value="DEXHc_RE"/>
    <property type="match status" value="1"/>
</dbReference>
<evidence type="ECO:0000313" key="2">
    <source>
        <dbReference type="EMBL" id="MPL80053.1"/>
    </source>
</evidence>
<dbReference type="CDD" id="cd18785">
    <property type="entry name" value="SF2_C"/>
    <property type="match status" value="1"/>
</dbReference>
<gene>
    <name evidence="2" type="ORF">SDC9_25944</name>
</gene>
<name>A0A644UMX2_9ZZZZ</name>
<dbReference type="PANTHER" id="PTHR47396:SF1">
    <property type="entry name" value="ATP-DEPENDENT HELICASE IRC3-RELATED"/>
    <property type="match status" value="1"/>
</dbReference>
<dbReference type="PANTHER" id="PTHR47396">
    <property type="entry name" value="TYPE I RESTRICTION ENZYME ECOKI R PROTEIN"/>
    <property type="match status" value="1"/>
</dbReference>
<evidence type="ECO:0000259" key="1">
    <source>
        <dbReference type="PROSITE" id="PS51192"/>
    </source>
</evidence>
<dbReference type="SMART" id="SM00487">
    <property type="entry name" value="DEXDc"/>
    <property type="match status" value="1"/>
</dbReference>
<accession>A0A644UMX2</accession>
<dbReference type="Pfam" id="PF04851">
    <property type="entry name" value="ResIII"/>
    <property type="match status" value="1"/>
</dbReference>
<dbReference type="PROSITE" id="PS51192">
    <property type="entry name" value="HELICASE_ATP_BIND_1"/>
    <property type="match status" value="1"/>
</dbReference>